<dbReference type="Gene3D" id="1.25.40.390">
    <property type="match status" value="2"/>
</dbReference>
<dbReference type="InterPro" id="IPR011990">
    <property type="entry name" value="TPR-like_helical_dom_sf"/>
</dbReference>
<evidence type="ECO:0000313" key="2">
    <source>
        <dbReference type="Proteomes" id="UP000559010"/>
    </source>
</evidence>
<name>A0A848J8E8_9BACT</name>
<gene>
    <name evidence="1" type="ORF">HH304_13105</name>
</gene>
<accession>A0A848J8E8</accession>
<dbReference type="AlphaFoldDB" id="A0A848J8E8"/>
<reference evidence="1 2" key="1">
    <citation type="submission" date="2020-04" db="EMBL/GenBank/DDBJ databases">
        <title>Flammeovirgaceae bacterium KN852 isolated from deep sea.</title>
        <authorList>
            <person name="Zhang D.-C."/>
        </authorList>
    </citation>
    <scope>NUCLEOTIDE SEQUENCE [LARGE SCALE GENOMIC DNA]</scope>
    <source>
        <strain evidence="1 2">KN852</strain>
    </source>
</reference>
<dbReference type="EMBL" id="JABBNU010000008">
    <property type="protein sequence ID" value="NMM49342.1"/>
    <property type="molecule type" value="Genomic_DNA"/>
</dbReference>
<dbReference type="PROSITE" id="PS51257">
    <property type="entry name" value="PROKAR_LIPOPROTEIN"/>
    <property type="match status" value="1"/>
</dbReference>
<dbReference type="InterPro" id="IPR041662">
    <property type="entry name" value="SusD-like_2"/>
</dbReference>
<protein>
    <submittedName>
        <fullName evidence="1">SusD/RagB family nutrient-binding outer membrane lipoprotein</fullName>
    </submittedName>
</protein>
<dbReference type="RefSeq" id="WP_169682388.1">
    <property type="nucleotide sequence ID" value="NZ_JABBNU010000008.1"/>
</dbReference>
<dbReference type="SUPFAM" id="SSF48452">
    <property type="entry name" value="TPR-like"/>
    <property type="match status" value="1"/>
</dbReference>
<evidence type="ECO:0000313" key="1">
    <source>
        <dbReference type="EMBL" id="NMM49342.1"/>
    </source>
</evidence>
<proteinExistence type="predicted"/>
<keyword evidence="1" id="KW-0449">Lipoprotein</keyword>
<dbReference type="Pfam" id="PF12771">
    <property type="entry name" value="SusD-like_2"/>
    <property type="match status" value="2"/>
</dbReference>
<sequence length="457" mass="50206">MRINKEISYILVGIFFVFASSCDLAETNIDPGNLSEDQLTELSLILPSGSAHMAFNSGALGARNPGIVMQYFLGLEAQQQQYSQYLIPRNALDNFWQFGMYGGGMKDLNFIIERTNGEGALNAPYYSGIAKIYMAEALGMLTTMFGDIPYSEAFKGDEGNIRPIYDTQEQIFTSIQTLLDEAITELSSDGGDIQPGGDDVVFGGDPDSWIATAYSLKARYLLTEGNYTAASAALDNAITSNSGSALYPFASSLTSGNPLYSFGAFERPGTMAAHPNFISRLDRDPRAEYITPDDDFVGGYWASQASPLPLITYAEVLFMKAEIAARNGEDVTMMVQQAVRANMEEIGVPEEDIIVYNLSISAPTLEGVMNEKYKAVYPNTRVAWNDFRRTGFPTLEIPSDAQADFYSGDDVNTIPLRFIYPESEFLFNEENLTTASERQGFLVGGEEVLNVNPPVFD</sequence>
<comment type="caution">
    <text evidence="1">The sequence shown here is derived from an EMBL/GenBank/DDBJ whole genome shotgun (WGS) entry which is preliminary data.</text>
</comment>
<dbReference type="Proteomes" id="UP000559010">
    <property type="component" value="Unassembled WGS sequence"/>
</dbReference>
<organism evidence="1 2">
    <name type="scientific">Marinigracilibium pacificum</name>
    <dbReference type="NCBI Taxonomy" id="2729599"/>
    <lineage>
        <taxon>Bacteria</taxon>
        <taxon>Pseudomonadati</taxon>
        <taxon>Bacteroidota</taxon>
        <taxon>Cytophagia</taxon>
        <taxon>Cytophagales</taxon>
        <taxon>Flammeovirgaceae</taxon>
        <taxon>Marinigracilibium</taxon>
    </lineage>
</organism>
<keyword evidence="2" id="KW-1185">Reference proteome</keyword>